<feature type="region of interest" description="Disordered" evidence="1">
    <location>
        <begin position="1"/>
        <end position="42"/>
    </location>
</feature>
<evidence type="ECO:0000313" key="2">
    <source>
        <dbReference type="EMBL" id="KAK5113483.1"/>
    </source>
</evidence>
<protein>
    <submittedName>
        <fullName evidence="2">Uncharacterized protein</fullName>
    </submittedName>
</protein>
<evidence type="ECO:0000256" key="1">
    <source>
        <dbReference type="SAM" id="MobiDB-lite"/>
    </source>
</evidence>
<organism evidence="2 3">
    <name type="scientific">Meristemomyces frigidus</name>
    <dbReference type="NCBI Taxonomy" id="1508187"/>
    <lineage>
        <taxon>Eukaryota</taxon>
        <taxon>Fungi</taxon>
        <taxon>Dikarya</taxon>
        <taxon>Ascomycota</taxon>
        <taxon>Pezizomycotina</taxon>
        <taxon>Dothideomycetes</taxon>
        <taxon>Dothideomycetidae</taxon>
        <taxon>Mycosphaerellales</taxon>
        <taxon>Teratosphaeriaceae</taxon>
        <taxon>Meristemomyces</taxon>
    </lineage>
</organism>
<dbReference type="EMBL" id="JAVRRL010000023">
    <property type="protein sequence ID" value="KAK5113483.1"/>
    <property type="molecule type" value="Genomic_DNA"/>
</dbReference>
<accession>A0AAN7TJB1</accession>
<comment type="caution">
    <text evidence="2">The sequence shown here is derived from an EMBL/GenBank/DDBJ whole genome shotgun (WGS) entry which is preliminary data.</text>
</comment>
<gene>
    <name evidence="2" type="ORF">LTR62_003352</name>
</gene>
<reference evidence="2" key="1">
    <citation type="submission" date="2023-08" db="EMBL/GenBank/DDBJ databases">
        <title>Black Yeasts Isolated from many extreme environments.</title>
        <authorList>
            <person name="Coleine C."/>
            <person name="Stajich J.E."/>
            <person name="Selbmann L."/>
        </authorList>
    </citation>
    <scope>NUCLEOTIDE SEQUENCE</scope>
    <source>
        <strain evidence="2">CCFEE 5401</strain>
    </source>
</reference>
<name>A0AAN7TJB1_9PEZI</name>
<sequence length="350" mass="39582">MHNAAGARRQLSAPATTFWLTPGRRSYTGQTNNEPITPREQPLTVDKDAFHSARERRHGGRSLPLPPVMDPTAAEARTRFTKSKPWKLEGEKSEFQTQMQLNSFAQALASPIRQCHLTNARLPSHFLLPIVGSTSPLQDDQMSAKANLVATVGILGLDTGEQRSRTRSYILAQHHVLDFISARKKWGQLIHEHLRRWFVARTAKSLEHARDFQKQIAWNANTANAVLDKLRKDVIERFRKDLVHHHVVRMSAADEYNDVAGADVACILHIDSAPDPGLSSKLHRKDVTTYNMSRLLGDDLGKLLDYENNSDDTERANKKFWFIVKRSRHSMQLQLMLMKLGNYKGGSPAT</sequence>
<evidence type="ECO:0000313" key="3">
    <source>
        <dbReference type="Proteomes" id="UP001310890"/>
    </source>
</evidence>
<dbReference type="AlphaFoldDB" id="A0AAN7TJB1"/>
<proteinExistence type="predicted"/>
<dbReference type="Proteomes" id="UP001310890">
    <property type="component" value="Unassembled WGS sequence"/>
</dbReference>